<evidence type="ECO:0000256" key="2">
    <source>
        <dbReference type="ARBA" id="ARBA00022649"/>
    </source>
</evidence>
<proteinExistence type="inferred from homology"/>
<dbReference type="Pfam" id="PF01850">
    <property type="entry name" value="PIN"/>
    <property type="match status" value="1"/>
</dbReference>
<reference evidence="9" key="1">
    <citation type="submission" date="2014-04" db="EMBL/GenBank/DDBJ databases">
        <title>In planta biocontrol of soil-borne Fusarium wilt of banana through a plant endophytic bacterium, Burkholderia cenocepacia 869T2.</title>
        <authorList>
            <person name="Ho Y.-N."/>
            <person name="Chiang H.-M."/>
            <person name="Chao C.-P."/>
            <person name="Su C.-C."/>
            <person name="Hsu H.-F."/>
            <person name="Guo C.-T."/>
            <person name="Hsieh J.-L."/>
            <person name="Huang C.-C."/>
        </authorList>
    </citation>
    <scope>NUCLEOTIDE SEQUENCE [LARGE SCALE GENOMIC DNA]</scope>
    <source>
        <strain evidence="9">869T2</strain>
    </source>
</reference>
<dbReference type="InterPro" id="IPR029060">
    <property type="entry name" value="PIN-like_dom_sf"/>
</dbReference>
<comment type="similarity">
    <text evidence="7">Belongs to the PINc/VapC protein family.</text>
</comment>
<name>A0A071MLS5_9BURK</name>
<keyword evidence="2" id="KW-1277">Toxin-antitoxin system</keyword>
<dbReference type="InterPro" id="IPR002716">
    <property type="entry name" value="PIN_dom"/>
</dbReference>
<evidence type="ECO:0000259" key="8">
    <source>
        <dbReference type="Pfam" id="PF01850"/>
    </source>
</evidence>
<evidence type="ECO:0000256" key="3">
    <source>
        <dbReference type="ARBA" id="ARBA00022722"/>
    </source>
</evidence>
<evidence type="ECO:0000256" key="6">
    <source>
        <dbReference type="ARBA" id="ARBA00022842"/>
    </source>
</evidence>
<dbReference type="PANTHER" id="PTHR33653">
    <property type="entry name" value="RIBONUCLEASE VAPC2"/>
    <property type="match status" value="1"/>
</dbReference>
<dbReference type="EMBL" id="JJOA01000001">
    <property type="protein sequence ID" value="KEA61635.1"/>
    <property type="molecule type" value="Genomic_DNA"/>
</dbReference>
<keyword evidence="5" id="KW-0378">Hydrolase</keyword>
<keyword evidence="3" id="KW-0540">Nuclease</keyword>
<evidence type="ECO:0000256" key="5">
    <source>
        <dbReference type="ARBA" id="ARBA00022801"/>
    </source>
</evidence>
<dbReference type="Gene3D" id="3.40.50.1010">
    <property type="entry name" value="5'-nuclease"/>
    <property type="match status" value="1"/>
</dbReference>
<organism evidence="9">
    <name type="scientific">Burkholderia cenocepacia</name>
    <dbReference type="NCBI Taxonomy" id="95486"/>
    <lineage>
        <taxon>Bacteria</taxon>
        <taxon>Pseudomonadati</taxon>
        <taxon>Pseudomonadota</taxon>
        <taxon>Betaproteobacteria</taxon>
        <taxon>Burkholderiales</taxon>
        <taxon>Burkholderiaceae</taxon>
        <taxon>Burkholderia</taxon>
        <taxon>Burkholderia cepacia complex</taxon>
    </lineage>
</organism>
<keyword evidence="6" id="KW-0460">Magnesium</keyword>
<evidence type="ECO:0000256" key="7">
    <source>
        <dbReference type="ARBA" id="ARBA00038093"/>
    </source>
</evidence>
<dbReference type="GO" id="GO:0046872">
    <property type="term" value="F:metal ion binding"/>
    <property type="evidence" value="ECO:0007669"/>
    <property type="project" value="UniProtKB-KW"/>
</dbReference>
<accession>A0A071MLS5</accession>
<dbReference type="OrthoDB" id="532510at2"/>
<evidence type="ECO:0000256" key="4">
    <source>
        <dbReference type="ARBA" id="ARBA00022723"/>
    </source>
</evidence>
<dbReference type="GO" id="GO:0016787">
    <property type="term" value="F:hydrolase activity"/>
    <property type="evidence" value="ECO:0007669"/>
    <property type="project" value="UniProtKB-KW"/>
</dbReference>
<dbReference type="PANTHER" id="PTHR33653:SF1">
    <property type="entry name" value="RIBONUCLEASE VAPC2"/>
    <property type="match status" value="1"/>
</dbReference>
<dbReference type="SUPFAM" id="SSF88723">
    <property type="entry name" value="PIN domain-like"/>
    <property type="match status" value="1"/>
</dbReference>
<dbReference type="InterPro" id="IPR050556">
    <property type="entry name" value="Type_II_TA_system_RNase"/>
</dbReference>
<comment type="cofactor">
    <cofactor evidence="1">
        <name>Mg(2+)</name>
        <dbReference type="ChEBI" id="CHEBI:18420"/>
    </cofactor>
</comment>
<dbReference type="GO" id="GO:0004518">
    <property type="term" value="F:nuclease activity"/>
    <property type="evidence" value="ECO:0007669"/>
    <property type="project" value="UniProtKB-KW"/>
</dbReference>
<keyword evidence="4" id="KW-0479">Metal-binding</keyword>
<dbReference type="CDD" id="cd18737">
    <property type="entry name" value="PIN_VapC4-5_FitB-like"/>
    <property type="match status" value="1"/>
</dbReference>
<gene>
    <name evidence="9" type="ORF">DT99_02245</name>
</gene>
<evidence type="ECO:0000313" key="9">
    <source>
        <dbReference type="EMBL" id="KEA61635.1"/>
    </source>
</evidence>
<evidence type="ECO:0000256" key="1">
    <source>
        <dbReference type="ARBA" id="ARBA00001946"/>
    </source>
</evidence>
<protein>
    <submittedName>
        <fullName evidence="9">Twitching motility protein PilT</fullName>
    </submittedName>
</protein>
<sequence>MVKALFDTNILIDYLGGVESARVELGRYDYRAISTISWMEVLAGTPAQDEAPIRAWLSSFDVIALDHTVANRVVTIRQERRIRLPDAIVWASAQVNGLLLVWRNTKDFPATEPDVRVPYTL</sequence>
<feature type="domain" description="PIN" evidence="8">
    <location>
        <begin position="5"/>
        <end position="108"/>
    </location>
</feature>
<dbReference type="AlphaFoldDB" id="A0A071MLS5"/>
<comment type="caution">
    <text evidence="9">The sequence shown here is derived from an EMBL/GenBank/DDBJ whole genome shotgun (WGS) entry which is preliminary data.</text>
</comment>